<proteinExistence type="predicted"/>
<comment type="caution">
    <text evidence="2">The sequence shown here is derived from an EMBL/GenBank/DDBJ whole genome shotgun (WGS) entry which is preliminary data.</text>
</comment>
<evidence type="ECO:0000313" key="2">
    <source>
        <dbReference type="EMBL" id="KAK2085675.1"/>
    </source>
</evidence>
<reference evidence="2 3" key="1">
    <citation type="submission" date="2023-05" db="EMBL/GenBank/DDBJ databases">
        <title>B98-5 Cell Line De Novo Hybrid Assembly: An Optical Mapping Approach.</title>
        <authorList>
            <person name="Kananen K."/>
            <person name="Auerbach J.A."/>
            <person name="Kautto E."/>
            <person name="Blachly J.S."/>
        </authorList>
    </citation>
    <scope>NUCLEOTIDE SEQUENCE [LARGE SCALE GENOMIC DNA]</scope>
    <source>
        <strain evidence="2">B95-8</strain>
        <tissue evidence="2">Cell line</tissue>
    </source>
</reference>
<evidence type="ECO:0000313" key="3">
    <source>
        <dbReference type="Proteomes" id="UP001266305"/>
    </source>
</evidence>
<accession>A0ABQ9TMD6</accession>
<dbReference type="EMBL" id="JASSZA010000021">
    <property type="protein sequence ID" value="KAK2085675.1"/>
    <property type="molecule type" value="Genomic_DNA"/>
</dbReference>
<name>A0ABQ9TMD6_SAGOE</name>
<organism evidence="2 3">
    <name type="scientific">Saguinus oedipus</name>
    <name type="common">Cotton-top tamarin</name>
    <name type="synonym">Oedipomidas oedipus</name>
    <dbReference type="NCBI Taxonomy" id="9490"/>
    <lineage>
        <taxon>Eukaryota</taxon>
        <taxon>Metazoa</taxon>
        <taxon>Chordata</taxon>
        <taxon>Craniata</taxon>
        <taxon>Vertebrata</taxon>
        <taxon>Euteleostomi</taxon>
        <taxon>Mammalia</taxon>
        <taxon>Eutheria</taxon>
        <taxon>Euarchontoglires</taxon>
        <taxon>Primates</taxon>
        <taxon>Haplorrhini</taxon>
        <taxon>Platyrrhini</taxon>
        <taxon>Cebidae</taxon>
        <taxon>Callitrichinae</taxon>
        <taxon>Saguinus</taxon>
    </lineage>
</organism>
<dbReference type="Proteomes" id="UP001266305">
    <property type="component" value="Unassembled WGS sequence"/>
</dbReference>
<feature type="region of interest" description="Disordered" evidence="1">
    <location>
        <begin position="1"/>
        <end position="41"/>
    </location>
</feature>
<evidence type="ECO:0000256" key="1">
    <source>
        <dbReference type="SAM" id="MobiDB-lite"/>
    </source>
</evidence>
<sequence length="219" mass="23180">MEAGEEVLLAGASHVEQKAVAPEAPSPPSTAQPGTFLPQDDQATCRGPAQPLVTPGTHWLPPSLSLLPLPSAHSACGAARTLPGRSQAGHLTLPQPQLLHVQAGHQPLRGRGKRTCVLHMDCEALGCHRHQPQWYTQLPPAGQLQRARVEGPQRRAGSAVWWTLTKASFRGSQGCMGVGVGPGKELEKTARAAPGTGHGDSVVMGEIRRQRRSGVCRLA</sequence>
<protein>
    <submittedName>
        <fullName evidence="2">Uncharacterized protein</fullName>
    </submittedName>
</protein>
<keyword evidence="3" id="KW-1185">Reference proteome</keyword>
<gene>
    <name evidence="2" type="ORF">P7K49_036975</name>
</gene>
<feature type="non-terminal residue" evidence="2">
    <location>
        <position position="219"/>
    </location>
</feature>